<feature type="compositionally biased region" description="Low complexity" evidence="1">
    <location>
        <begin position="208"/>
        <end position="246"/>
    </location>
</feature>
<evidence type="ECO:0000313" key="3">
    <source>
        <dbReference type="EMBL" id="MDQ0362483.1"/>
    </source>
</evidence>
<dbReference type="RefSeq" id="WP_307410146.1">
    <property type="nucleotide sequence ID" value="NZ_JAUSUR010000007.1"/>
</dbReference>
<feature type="chain" id="PRO_5045055664" evidence="2">
    <location>
        <begin position="21"/>
        <end position="331"/>
    </location>
</feature>
<reference evidence="3 4" key="1">
    <citation type="submission" date="2023-07" db="EMBL/GenBank/DDBJ databases">
        <title>Genomic Encyclopedia of Type Strains, Phase IV (KMG-IV): sequencing the most valuable type-strain genomes for metagenomic binning, comparative biology and taxonomic classification.</title>
        <authorList>
            <person name="Goeker M."/>
        </authorList>
    </citation>
    <scope>NUCLEOTIDE SEQUENCE [LARGE SCALE GENOMIC DNA]</scope>
    <source>
        <strain evidence="3 4">DSM 16784</strain>
    </source>
</reference>
<gene>
    <name evidence="3" type="ORF">J2S15_003237</name>
</gene>
<name>A0ABU0E704_9FIRM</name>
<feature type="region of interest" description="Disordered" evidence="1">
    <location>
        <begin position="198"/>
        <end position="257"/>
    </location>
</feature>
<keyword evidence="4" id="KW-1185">Reference proteome</keyword>
<comment type="caution">
    <text evidence="3">The sequence shown here is derived from an EMBL/GenBank/DDBJ whole genome shotgun (WGS) entry which is preliminary data.</text>
</comment>
<dbReference type="InterPro" id="IPR013783">
    <property type="entry name" value="Ig-like_fold"/>
</dbReference>
<proteinExistence type="predicted"/>
<dbReference type="PROSITE" id="PS51257">
    <property type="entry name" value="PROKAR_LIPOPROTEIN"/>
    <property type="match status" value="1"/>
</dbReference>
<keyword evidence="2" id="KW-0732">Signal</keyword>
<sequence>MRKIKILLGIILLSSVVACGNNKPKFELKKDKFVFEFGEEILLSPEDVLKTENENLIQNTQLAADIDDEKMVREELSDMVTYVIIENSIQIDGLPVGEYRGTAEYEDETLDFKIIVKDTTAPEFIDFQDKIEVEQNSTEDLTTKFKIEDLSEATVSLDMAKVDLAKAGEYKTTVTAKDAYDNETVKDITIIVKEKATAEETNAETNEESTTSGTVDSSGAGTTGDSTNTSGGTGSTSTGGITTTPSNPTPAPSEPIVQLTPTPLGGQIFDTDTAAADWADSIFNDWDAARKYAAKFGYSDITSYITTQIAYGYTSTGEIVNVKYSVTWTFQ</sequence>
<dbReference type="Proteomes" id="UP001230220">
    <property type="component" value="Unassembled WGS sequence"/>
</dbReference>
<accession>A0ABU0E704</accession>
<protein>
    <submittedName>
        <fullName evidence="3">Uncharacterized protein</fullName>
    </submittedName>
</protein>
<evidence type="ECO:0000256" key="2">
    <source>
        <dbReference type="SAM" id="SignalP"/>
    </source>
</evidence>
<evidence type="ECO:0000256" key="1">
    <source>
        <dbReference type="SAM" id="MobiDB-lite"/>
    </source>
</evidence>
<organism evidence="3 4">
    <name type="scientific">Breznakia pachnodae</name>
    <dbReference type="NCBI Taxonomy" id="265178"/>
    <lineage>
        <taxon>Bacteria</taxon>
        <taxon>Bacillati</taxon>
        <taxon>Bacillota</taxon>
        <taxon>Erysipelotrichia</taxon>
        <taxon>Erysipelotrichales</taxon>
        <taxon>Erysipelotrichaceae</taxon>
        <taxon>Breznakia</taxon>
    </lineage>
</organism>
<feature type="signal peptide" evidence="2">
    <location>
        <begin position="1"/>
        <end position="20"/>
    </location>
</feature>
<evidence type="ECO:0000313" key="4">
    <source>
        <dbReference type="Proteomes" id="UP001230220"/>
    </source>
</evidence>
<dbReference type="Gene3D" id="2.60.40.10">
    <property type="entry name" value="Immunoglobulins"/>
    <property type="match status" value="1"/>
</dbReference>
<dbReference type="EMBL" id="JAUSUR010000007">
    <property type="protein sequence ID" value="MDQ0362483.1"/>
    <property type="molecule type" value="Genomic_DNA"/>
</dbReference>